<evidence type="ECO:0000313" key="7">
    <source>
        <dbReference type="Proteomes" id="UP001231189"/>
    </source>
</evidence>
<evidence type="ECO:0000256" key="1">
    <source>
        <dbReference type="ARBA" id="ARBA00022737"/>
    </source>
</evidence>
<dbReference type="InterPro" id="IPR058922">
    <property type="entry name" value="WHD_DRP"/>
</dbReference>
<dbReference type="InterPro" id="IPR044974">
    <property type="entry name" value="Disease_R_plants"/>
</dbReference>
<accession>A0AAD8VL61</accession>
<dbReference type="GO" id="GO:0098542">
    <property type="term" value="P:defense response to other organism"/>
    <property type="evidence" value="ECO:0007669"/>
    <property type="project" value="TreeGrafter"/>
</dbReference>
<dbReference type="Proteomes" id="UP001231189">
    <property type="component" value="Unassembled WGS sequence"/>
</dbReference>
<dbReference type="PRINTS" id="PR00364">
    <property type="entry name" value="DISEASERSIST"/>
</dbReference>
<feature type="domain" description="Disease resistance protein winged helix" evidence="4">
    <location>
        <begin position="462"/>
        <end position="520"/>
    </location>
</feature>
<dbReference type="Gene3D" id="3.40.50.300">
    <property type="entry name" value="P-loop containing nucleotide triphosphate hydrolases"/>
    <property type="match status" value="1"/>
</dbReference>
<feature type="domain" description="Disease resistance R13L4/SHOC-2-like LRR" evidence="5">
    <location>
        <begin position="597"/>
        <end position="936"/>
    </location>
</feature>
<dbReference type="InterPro" id="IPR032675">
    <property type="entry name" value="LRR_dom_sf"/>
</dbReference>
<dbReference type="InterPro" id="IPR002182">
    <property type="entry name" value="NB-ARC"/>
</dbReference>
<dbReference type="AlphaFoldDB" id="A0AAD8VL61"/>
<reference evidence="6" key="1">
    <citation type="submission" date="2023-07" db="EMBL/GenBank/DDBJ databases">
        <title>A chromosome-level genome assembly of Lolium multiflorum.</title>
        <authorList>
            <person name="Chen Y."/>
            <person name="Copetti D."/>
            <person name="Kolliker R."/>
            <person name="Studer B."/>
        </authorList>
    </citation>
    <scope>NUCLEOTIDE SEQUENCE</scope>
    <source>
        <strain evidence="6">02402/16</strain>
        <tissue evidence="6">Leaf</tissue>
    </source>
</reference>
<dbReference type="EMBL" id="JAUUTY010000007">
    <property type="protein sequence ID" value="KAK1611762.1"/>
    <property type="molecule type" value="Genomic_DNA"/>
</dbReference>
<keyword evidence="2" id="KW-0611">Plant defense</keyword>
<evidence type="ECO:0000259" key="4">
    <source>
        <dbReference type="Pfam" id="PF23559"/>
    </source>
</evidence>
<keyword evidence="1" id="KW-0677">Repeat</keyword>
<comment type="caution">
    <text evidence="6">The sequence shown here is derived from an EMBL/GenBank/DDBJ whole genome shotgun (WGS) entry which is preliminary data.</text>
</comment>
<evidence type="ECO:0000259" key="5">
    <source>
        <dbReference type="Pfam" id="PF23598"/>
    </source>
</evidence>
<keyword evidence="7" id="KW-1185">Reference proteome</keyword>
<proteinExistence type="predicted"/>
<dbReference type="Pfam" id="PF00931">
    <property type="entry name" value="NB-ARC"/>
    <property type="match status" value="1"/>
</dbReference>
<dbReference type="InterPro" id="IPR027417">
    <property type="entry name" value="P-loop_NTPase"/>
</dbReference>
<feature type="domain" description="NB-ARC" evidence="3">
    <location>
        <begin position="166"/>
        <end position="321"/>
    </location>
</feature>
<dbReference type="SUPFAM" id="SSF52540">
    <property type="entry name" value="P-loop containing nucleoside triphosphate hydrolases"/>
    <property type="match status" value="1"/>
</dbReference>
<protein>
    <recommendedName>
        <fullName evidence="8">NB-ARC domain-containing protein</fullName>
    </recommendedName>
</protein>
<evidence type="ECO:0000259" key="3">
    <source>
        <dbReference type="Pfam" id="PF00931"/>
    </source>
</evidence>
<dbReference type="SUPFAM" id="SSF52058">
    <property type="entry name" value="L domain-like"/>
    <property type="match status" value="1"/>
</dbReference>
<dbReference type="Pfam" id="PF23598">
    <property type="entry name" value="LRR_14"/>
    <property type="match status" value="1"/>
</dbReference>
<dbReference type="Gene3D" id="3.80.10.10">
    <property type="entry name" value="Ribonuclease Inhibitor"/>
    <property type="match status" value="1"/>
</dbReference>
<evidence type="ECO:0000256" key="2">
    <source>
        <dbReference type="ARBA" id="ARBA00022821"/>
    </source>
</evidence>
<dbReference type="GO" id="GO:0043531">
    <property type="term" value="F:ADP binding"/>
    <property type="evidence" value="ECO:0007669"/>
    <property type="project" value="InterPro"/>
</dbReference>
<dbReference type="Pfam" id="PF23559">
    <property type="entry name" value="WHD_DRP"/>
    <property type="match status" value="1"/>
</dbReference>
<evidence type="ECO:0008006" key="8">
    <source>
        <dbReference type="Google" id="ProtNLM"/>
    </source>
</evidence>
<gene>
    <name evidence="6" type="ORF">QYE76_035435</name>
</gene>
<evidence type="ECO:0000313" key="6">
    <source>
        <dbReference type="EMBL" id="KAK1611762.1"/>
    </source>
</evidence>
<name>A0AAD8VL61_LOLMU</name>
<dbReference type="InterPro" id="IPR055414">
    <property type="entry name" value="LRR_R13L4/SHOC2-like"/>
</dbReference>
<dbReference type="PANTHER" id="PTHR23155">
    <property type="entry name" value="DISEASE RESISTANCE PROTEIN RP"/>
    <property type="match status" value="1"/>
</dbReference>
<organism evidence="6 7">
    <name type="scientific">Lolium multiflorum</name>
    <name type="common">Italian ryegrass</name>
    <name type="synonym">Lolium perenne subsp. multiflorum</name>
    <dbReference type="NCBI Taxonomy" id="4521"/>
    <lineage>
        <taxon>Eukaryota</taxon>
        <taxon>Viridiplantae</taxon>
        <taxon>Streptophyta</taxon>
        <taxon>Embryophyta</taxon>
        <taxon>Tracheophyta</taxon>
        <taxon>Spermatophyta</taxon>
        <taxon>Magnoliopsida</taxon>
        <taxon>Liliopsida</taxon>
        <taxon>Poales</taxon>
        <taxon>Poaceae</taxon>
        <taxon>BOP clade</taxon>
        <taxon>Pooideae</taxon>
        <taxon>Poodae</taxon>
        <taxon>Poeae</taxon>
        <taxon>Poeae Chloroplast Group 2 (Poeae type)</taxon>
        <taxon>Loliodinae</taxon>
        <taxon>Loliinae</taxon>
        <taxon>Lolium</taxon>
    </lineage>
</organism>
<sequence>MDSLAIIAMGTMGQVVHHIERSLLDEDEEVISGGPIVDIAKQELQVLEYHINYASFLLAARIRDAQAVNNWISEARKIAFCLADQIDMYAIRGSSDSELYHMKNDIGMLRIAELISRIEGYNVVGNEIGQMPSVVRNRESISLLTGMSPFIQYSRPMLEDKIVRMESKIEKVKEFLKGARPVLFITGGQGSGKTTLMKVICNDDSECCWCWVDIAETGGLVGLLKMLLKKSKVDCDFIQEFEIMKMVHDTFKDKPYLIVLDNVQDTYVLYSLKHVLNNCEGKIICLTRKIDIQEDENQDVLHIRGLEPYDSLKLLMSAAFCNFDSTDLLRENFNSIVRDDALRRAITSKYQPPADQLVKMVKLLNEILSKCQDNPWNIWSIGTLLDSCPHEKWEEIEERIDGMLIDGTKMNEKNDPHIQLEDAKLDDATVRHCFLYCLAFPKTAESCKETSKILENSGGIPTRKLIRLWAAEGYVQDSSRQSQEEEAECLLHKLIKKNLLVVKKKGFDGEVLKCSVNDHIWAVAAEMCEKQKFCKLVHNDSDEASSPSWRTKCFPISLKICTRGEKTLSDRYRMLAVHDDGGVKEVWKRLSKDLRLRSLLYFRTGRTERSELELSFRRRYMFLRTLELQGAHLSHLPSNIGCLVCLRYLGLRNTQLEDLPQSLQRLVQLICLDIRDTYIAEVADVSYFREMRHLYLTKSFRSHSVAIRDGLHSLVHLQTLSGVAYGEFSGKIPFERQISHLRRLSKLSMKKASSTSFKNICDAINGIDSLKSLAISCDMDGQELDLSALKIGKNLRKLKLGGPMGNFCDLEPFMQSITFLYLWDSKLSIDLLDTLGGLENLLVLSLLNASTSQKMICYNGYQKLKKLSIISLDNLSECQFHGNSMVSLEELVVAKCGNLKKPPQRIDQLPSLREVHLTGMLPEFCDKAKDKLKDKVYVLPDALQYVVSSRAAARGGN</sequence>
<dbReference type="PANTHER" id="PTHR23155:SF1020">
    <property type="entry name" value="OS06G0703200 PROTEIN"/>
    <property type="match status" value="1"/>
</dbReference>